<dbReference type="RefSeq" id="WP_063947539.1">
    <property type="nucleotide sequence ID" value="NZ_LXPS01000004.1"/>
</dbReference>
<proteinExistence type="predicted"/>
<accession>A0A176XIA1</accession>
<dbReference type="Proteomes" id="UP000077098">
    <property type="component" value="Unassembled WGS sequence"/>
</dbReference>
<evidence type="ECO:0000313" key="2">
    <source>
        <dbReference type="Proteomes" id="UP000077098"/>
    </source>
</evidence>
<sequence length="240" mass="26490">MFPFSLTKAKLGLDPASLADVAAILFEDQACLEPIVEATDETDGGPKWIVLAIIHALWRKAGVAPRITSCILKAWPEILTSLEQVMCFRADAAAEETDPFQFYHPLAAHSIPVLGLDEYIDVVDNRFLVWRRPTIDRISLGKALIASPRTDNDEVYLDALRALQARPTYQSTGLGFMDGSTFFHNKCRRKFAGQTLASSVLGSDHPGLLFDNGYVCKTSINVSISVRVLKRAAQGLNVRR</sequence>
<evidence type="ECO:0000313" key="1">
    <source>
        <dbReference type="EMBL" id="OAE48911.1"/>
    </source>
</evidence>
<name>A0A176XIA1_AGRTU</name>
<dbReference type="AlphaFoldDB" id="A0A176XIA1"/>
<comment type="caution">
    <text evidence="1">The sequence shown here is derived from an EMBL/GenBank/DDBJ whole genome shotgun (WGS) entry which is preliminary data.</text>
</comment>
<gene>
    <name evidence="1" type="ORF">A7J57_20405</name>
</gene>
<dbReference type="EMBL" id="LXPS01000004">
    <property type="protein sequence ID" value="OAE48911.1"/>
    <property type="molecule type" value="Genomic_DNA"/>
</dbReference>
<protein>
    <submittedName>
        <fullName evidence="1">Uncharacterized protein</fullName>
    </submittedName>
</protein>
<organism evidence="1 2">
    <name type="scientific">Agrobacterium tumefaciens</name>
    <dbReference type="NCBI Taxonomy" id="358"/>
    <lineage>
        <taxon>Bacteria</taxon>
        <taxon>Pseudomonadati</taxon>
        <taxon>Pseudomonadota</taxon>
        <taxon>Alphaproteobacteria</taxon>
        <taxon>Hyphomicrobiales</taxon>
        <taxon>Rhizobiaceae</taxon>
        <taxon>Rhizobium/Agrobacterium group</taxon>
        <taxon>Agrobacterium</taxon>
        <taxon>Agrobacterium tumefaciens complex</taxon>
    </lineage>
</organism>
<reference evidence="1 2" key="1">
    <citation type="submission" date="2016-05" db="EMBL/GenBank/DDBJ databases">
        <authorList>
            <person name="Lavstsen T."/>
            <person name="Jespersen J.S."/>
        </authorList>
    </citation>
    <scope>NUCLEOTIDE SEQUENCE [LARGE SCALE GENOMIC DNA]</scope>
    <source>
        <strain evidence="1 2">KCJ1736</strain>
    </source>
</reference>